<sequence>MLVGEARDAAGDWVRRYAVGTAGFRGAFLAGSAPHREPDEVQPP</sequence>
<dbReference type="RefSeq" id="WP_343981943.1">
    <property type="nucleotide sequence ID" value="NZ_BAAAJG010000015.1"/>
</dbReference>
<evidence type="ECO:0000313" key="2">
    <source>
        <dbReference type="Proteomes" id="UP001597145"/>
    </source>
</evidence>
<evidence type="ECO:0000313" key="1">
    <source>
        <dbReference type="EMBL" id="MFD1529685.1"/>
    </source>
</evidence>
<organism evidence="1 2">
    <name type="scientific">Pseudonocardia aurantiaca</name>
    <dbReference type="NCBI Taxonomy" id="75290"/>
    <lineage>
        <taxon>Bacteria</taxon>
        <taxon>Bacillati</taxon>
        <taxon>Actinomycetota</taxon>
        <taxon>Actinomycetes</taxon>
        <taxon>Pseudonocardiales</taxon>
        <taxon>Pseudonocardiaceae</taxon>
        <taxon>Pseudonocardia</taxon>
    </lineage>
</organism>
<gene>
    <name evidence="1" type="ORF">ACFSCY_09550</name>
</gene>
<accession>A0ABW4FHD0</accession>
<comment type="caution">
    <text evidence="1">The sequence shown here is derived from an EMBL/GenBank/DDBJ whole genome shotgun (WGS) entry which is preliminary data.</text>
</comment>
<dbReference type="Proteomes" id="UP001597145">
    <property type="component" value="Unassembled WGS sequence"/>
</dbReference>
<protein>
    <submittedName>
        <fullName evidence="1">Uncharacterized protein</fullName>
    </submittedName>
</protein>
<proteinExistence type="predicted"/>
<name>A0ABW4FHD0_9PSEU</name>
<keyword evidence="2" id="KW-1185">Reference proteome</keyword>
<reference evidence="2" key="1">
    <citation type="journal article" date="2019" name="Int. J. Syst. Evol. Microbiol.">
        <title>The Global Catalogue of Microorganisms (GCM) 10K type strain sequencing project: providing services to taxonomists for standard genome sequencing and annotation.</title>
        <authorList>
            <consortium name="The Broad Institute Genomics Platform"/>
            <consortium name="The Broad Institute Genome Sequencing Center for Infectious Disease"/>
            <person name="Wu L."/>
            <person name="Ma J."/>
        </authorList>
    </citation>
    <scope>NUCLEOTIDE SEQUENCE [LARGE SCALE GENOMIC DNA]</scope>
    <source>
        <strain evidence="2">JCM 12165</strain>
    </source>
</reference>
<dbReference type="EMBL" id="JBHUCP010000005">
    <property type="protein sequence ID" value="MFD1529685.1"/>
    <property type="molecule type" value="Genomic_DNA"/>
</dbReference>